<dbReference type="Gene3D" id="1.10.10.10">
    <property type="entry name" value="Winged helix-like DNA-binding domain superfamily/Winged helix DNA-binding domain"/>
    <property type="match status" value="1"/>
</dbReference>
<protein>
    <submittedName>
        <fullName evidence="3">Ranscriptional regulator</fullName>
    </submittedName>
</protein>
<dbReference type="SMART" id="SM00347">
    <property type="entry name" value="HTH_MARR"/>
    <property type="match status" value="1"/>
</dbReference>
<proteinExistence type="predicted"/>
<gene>
    <name evidence="3" type="ORF">AHIS1636_37810</name>
</gene>
<feature type="compositionally biased region" description="Low complexity" evidence="1">
    <location>
        <begin position="14"/>
        <end position="26"/>
    </location>
</feature>
<keyword evidence="4" id="KW-1185">Reference proteome</keyword>
<dbReference type="Proteomes" id="UP001209654">
    <property type="component" value="Unassembled WGS sequence"/>
</dbReference>
<organism evidence="3 4">
    <name type="scientific">Arthrobacter mangrovi</name>
    <dbReference type="NCBI Taxonomy" id="2966350"/>
    <lineage>
        <taxon>Bacteria</taxon>
        <taxon>Bacillati</taxon>
        <taxon>Actinomycetota</taxon>
        <taxon>Actinomycetes</taxon>
        <taxon>Micrococcales</taxon>
        <taxon>Micrococcaceae</taxon>
        <taxon>Arthrobacter</taxon>
    </lineage>
</organism>
<dbReference type="InterPro" id="IPR036388">
    <property type="entry name" value="WH-like_DNA-bd_sf"/>
</dbReference>
<evidence type="ECO:0000256" key="1">
    <source>
        <dbReference type="SAM" id="MobiDB-lite"/>
    </source>
</evidence>
<dbReference type="InterPro" id="IPR039422">
    <property type="entry name" value="MarR/SlyA-like"/>
</dbReference>
<reference evidence="3 4" key="1">
    <citation type="journal article" date="2023" name="Int. J. Syst. Evol. Microbiol.">
        <title>Arthrobacter mangrovi sp. nov., an actinobacterium isolated from the rhizosphere of a mangrove.</title>
        <authorList>
            <person name="Hamada M."/>
            <person name="Saitou S."/>
            <person name="Enomoto N."/>
            <person name="Nanri K."/>
            <person name="Hidaka K."/>
            <person name="Miura T."/>
            <person name="Tamura T."/>
        </authorList>
    </citation>
    <scope>NUCLEOTIDE SEQUENCE [LARGE SCALE GENOMIC DNA]</scope>
    <source>
        <strain evidence="3 4">NBRC 112813</strain>
    </source>
</reference>
<sequence length="172" mass="18903">MAVQKTAEPRSARTTEAAEAEEAAAGPERLMAAELADEIEFLTARARSVGSGRANIALKELDLKVRSYSVLSLACSDLNPSQRELADFLSLDPSQIVALVDELERRGAVTREADARDRRSKVIAATPEGRRLYKQAFALVRTSEEHSLGELSHEERGQLRALLRRIAFKSAD</sequence>
<dbReference type="PRINTS" id="PR00598">
    <property type="entry name" value="HTHMARR"/>
</dbReference>
<evidence type="ECO:0000259" key="2">
    <source>
        <dbReference type="PROSITE" id="PS50995"/>
    </source>
</evidence>
<dbReference type="PANTHER" id="PTHR33164">
    <property type="entry name" value="TRANSCRIPTIONAL REGULATOR, MARR FAMILY"/>
    <property type="match status" value="1"/>
</dbReference>
<dbReference type="PROSITE" id="PS50995">
    <property type="entry name" value="HTH_MARR_2"/>
    <property type="match status" value="1"/>
</dbReference>
<dbReference type="InterPro" id="IPR000835">
    <property type="entry name" value="HTH_MarR-typ"/>
</dbReference>
<dbReference type="PANTHER" id="PTHR33164:SF43">
    <property type="entry name" value="HTH-TYPE TRANSCRIPTIONAL REPRESSOR YETL"/>
    <property type="match status" value="1"/>
</dbReference>
<dbReference type="SUPFAM" id="SSF46785">
    <property type="entry name" value="Winged helix' DNA-binding domain"/>
    <property type="match status" value="1"/>
</dbReference>
<evidence type="ECO:0000313" key="3">
    <source>
        <dbReference type="EMBL" id="GLB69338.1"/>
    </source>
</evidence>
<evidence type="ECO:0000313" key="4">
    <source>
        <dbReference type="Proteomes" id="UP001209654"/>
    </source>
</evidence>
<dbReference type="InterPro" id="IPR036390">
    <property type="entry name" value="WH_DNA-bd_sf"/>
</dbReference>
<name>A0ABQ5MZG7_9MICC</name>
<accession>A0ABQ5MZG7</accession>
<dbReference type="Pfam" id="PF01047">
    <property type="entry name" value="MarR"/>
    <property type="match status" value="1"/>
</dbReference>
<feature type="region of interest" description="Disordered" evidence="1">
    <location>
        <begin position="1"/>
        <end position="26"/>
    </location>
</feature>
<feature type="domain" description="HTH marR-type" evidence="2">
    <location>
        <begin position="32"/>
        <end position="168"/>
    </location>
</feature>
<dbReference type="EMBL" id="BRVS01000030">
    <property type="protein sequence ID" value="GLB69338.1"/>
    <property type="molecule type" value="Genomic_DNA"/>
</dbReference>
<comment type="caution">
    <text evidence="3">The sequence shown here is derived from an EMBL/GenBank/DDBJ whole genome shotgun (WGS) entry which is preliminary data.</text>
</comment>